<feature type="compositionally biased region" description="Gly residues" evidence="1">
    <location>
        <begin position="396"/>
        <end position="409"/>
    </location>
</feature>
<feature type="compositionally biased region" description="Acidic residues" evidence="1">
    <location>
        <begin position="249"/>
        <end position="258"/>
    </location>
</feature>
<evidence type="ECO:0000313" key="2">
    <source>
        <dbReference type="EMBL" id="KAJ7033538.1"/>
    </source>
</evidence>
<evidence type="ECO:0000313" key="3">
    <source>
        <dbReference type="Proteomes" id="UP001218188"/>
    </source>
</evidence>
<keyword evidence="3" id="KW-1185">Reference proteome</keyword>
<feature type="compositionally biased region" description="Pro residues" evidence="1">
    <location>
        <begin position="308"/>
        <end position="318"/>
    </location>
</feature>
<sequence>MSARSPPLGTERVYPRVCGGRGGGCRECEFVAAAKIPTRRRAARPPIHLRHARLRQSLPVALACLIAWLPNCLLPQVGVAALVPGLITRLSSSSNASCDAASTTLAELLARPPVAWGPGVLLEPLMAWVAGPFAEYASPSSVGANAEYALPTIRADALEPLKIHARLLLAGAESGTSSTSALSPQTPPRRKVTLVRVMLALTAADPGGAPLRASTTQSTPFANEGSTHAASGDGFASTTNGNGNGVQDADADSDDEYADSEKDGIPPGGPLAFWFALQEALWEVDVANAYLYPFSFPAFSSSSSFPTTPSPPSPPRLPQHPHGPSRHGPRRPRALRGPGGVGGTPRTPGANSGGVHGSGSARPGLTTGGGGGGERGSYAFASTLIPPPAFARQGSSGFGFSGTGGGAGGADRPFEADADVDAPKQERESGAEKARTAHARAAYVALVRILKGNIYYVLRDDLLTFLMADAAAGLEVGRAWEPASPIYSHPQTIGAPLHWLRAVHEALDLVSTPITTSSSGTPSISGTQAALARLFGSEVW</sequence>
<feature type="region of interest" description="Disordered" evidence="1">
    <location>
        <begin position="208"/>
        <end position="264"/>
    </location>
</feature>
<accession>A0AAD6STB2</accession>
<feature type="compositionally biased region" description="Basic residues" evidence="1">
    <location>
        <begin position="323"/>
        <end position="334"/>
    </location>
</feature>
<evidence type="ECO:0000256" key="1">
    <source>
        <dbReference type="SAM" id="MobiDB-lite"/>
    </source>
</evidence>
<gene>
    <name evidence="2" type="ORF">C8F04DRAFT_1395947</name>
</gene>
<feature type="region of interest" description="Disordered" evidence="1">
    <location>
        <begin position="301"/>
        <end position="373"/>
    </location>
</feature>
<dbReference type="Proteomes" id="UP001218188">
    <property type="component" value="Unassembled WGS sequence"/>
</dbReference>
<organism evidence="2 3">
    <name type="scientific">Mycena alexandri</name>
    <dbReference type="NCBI Taxonomy" id="1745969"/>
    <lineage>
        <taxon>Eukaryota</taxon>
        <taxon>Fungi</taxon>
        <taxon>Dikarya</taxon>
        <taxon>Basidiomycota</taxon>
        <taxon>Agaricomycotina</taxon>
        <taxon>Agaricomycetes</taxon>
        <taxon>Agaricomycetidae</taxon>
        <taxon>Agaricales</taxon>
        <taxon>Marasmiineae</taxon>
        <taxon>Mycenaceae</taxon>
        <taxon>Mycena</taxon>
    </lineage>
</organism>
<reference evidence="2" key="1">
    <citation type="submission" date="2023-03" db="EMBL/GenBank/DDBJ databases">
        <title>Massive genome expansion in bonnet fungi (Mycena s.s.) driven by repeated elements and novel gene families across ecological guilds.</title>
        <authorList>
            <consortium name="Lawrence Berkeley National Laboratory"/>
            <person name="Harder C.B."/>
            <person name="Miyauchi S."/>
            <person name="Viragh M."/>
            <person name="Kuo A."/>
            <person name="Thoen E."/>
            <person name="Andreopoulos B."/>
            <person name="Lu D."/>
            <person name="Skrede I."/>
            <person name="Drula E."/>
            <person name="Henrissat B."/>
            <person name="Morin E."/>
            <person name="Kohler A."/>
            <person name="Barry K."/>
            <person name="LaButti K."/>
            <person name="Morin E."/>
            <person name="Salamov A."/>
            <person name="Lipzen A."/>
            <person name="Mereny Z."/>
            <person name="Hegedus B."/>
            <person name="Baldrian P."/>
            <person name="Stursova M."/>
            <person name="Weitz H."/>
            <person name="Taylor A."/>
            <person name="Grigoriev I.V."/>
            <person name="Nagy L.G."/>
            <person name="Martin F."/>
            <person name="Kauserud H."/>
        </authorList>
    </citation>
    <scope>NUCLEOTIDE SEQUENCE</scope>
    <source>
        <strain evidence="2">CBHHK200</strain>
    </source>
</reference>
<feature type="compositionally biased region" description="Basic and acidic residues" evidence="1">
    <location>
        <begin position="421"/>
        <end position="433"/>
    </location>
</feature>
<proteinExistence type="predicted"/>
<dbReference type="AlphaFoldDB" id="A0AAD6STB2"/>
<dbReference type="EMBL" id="JARJCM010000064">
    <property type="protein sequence ID" value="KAJ7033538.1"/>
    <property type="molecule type" value="Genomic_DNA"/>
</dbReference>
<comment type="caution">
    <text evidence="2">The sequence shown here is derived from an EMBL/GenBank/DDBJ whole genome shotgun (WGS) entry which is preliminary data.</text>
</comment>
<feature type="compositionally biased region" description="Polar residues" evidence="1">
    <location>
        <begin position="213"/>
        <end position="229"/>
    </location>
</feature>
<protein>
    <submittedName>
        <fullName evidence="2">Uncharacterized protein</fullName>
    </submittedName>
</protein>
<name>A0AAD6STB2_9AGAR</name>
<feature type="region of interest" description="Disordered" evidence="1">
    <location>
        <begin position="392"/>
        <end position="433"/>
    </location>
</feature>